<reference evidence="1" key="1">
    <citation type="submission" date="2021-02" db="EMBL/GenBank/DDBJ databases">
        <authorList>
            <consortium name="DOE Joint Genome Institute"/>
            <person name="Ahrendt S."/>
            <person name="Looney B.P."/>
            <person name="Miyauchi S."/>
            <person name="Morin E."/>
            <person name="Drula E."/>
            <person name="Courty P.E."/>
            <person name="Chicoki N."/>
            <person name="Fauchery L."/>
            <person name="Kohler A."/>
            <person name="Kuo A."/>
            <person name="Labutti K."/>
            <person name="Pangilinan J."/>
            <person name="Lipzen A."/>
            <person name="Riley R."/>
            <person name="Andreopoulos W."/>
            <person name="He G."/>
            <person name="Johnson J."/>
            <person name="Barry K.W."/>
            <person name="Grigoriev I.V."/>
            <person name="Nagy L."/>
            <person name="Hibbett D."/>
            <person name="Henrissat B."/>
            <person name="Matheny P.B."/>
            <person name="Labbe J."/>
            <person name="Martin F."/>
        </authorList>
    </citation>
    <scope>NUCLEOTIDE SEQUENCE</scope>
    <source>
        <strain evidence="1">FP105234-sp</strain>
    </source>
</reference>
<accession>A0ACB8R1A8</accession>
<keyword evidence="2" id="KW-1185">Reference proteome</keyword>
<name>A0ACB8R1A8_9AGAM</name>
<organism evidence="1 2">
    <name type="scientific">Auriscalpium vulgare</name>
    <dbReference type="NCBI Taxonomy" id="40419"/>
    <lineage>
        <taxon>Eukaryota</taxon>
        <taxon>Fungi</taxon>
        <taxon>Dikarya</taxon>
        <taxon>Basidiomycota</taxon>
        <taxon>Agaricomycotina</taxon>
        <taxon>Agaricomycetes</taxon>
        <taxon>Russulales</taxon>
        <taxon>Auriscalpiaceae</taxon>
        <taxon>Auriscalpium</taxon>
    </lineage>
</organism>
<reference evidence="1" key="2">
    <citation type="journal article" date="2022" name="New Phytol.">
        <title>Evolutionary transition to the ectomycorrhizal habit in the genomes of a hyperdiverse lineage of mushroom-forming fungi.</title>
        <authorList>
            <person name="Looney B."/>
            <person name="Miyauchi S."/>
            <person name="Morin E."/>
            <person name="Drula E."/>
            <person name="Courty P.E."/>
            <person name="Kohler A."/>
            <person name="Kuo A."/>
            <person name="LaButti K."/>
            <person name="Pangilinan J."/>
            <person name="Lipzen A."/>
            <person name="Riley R."/>
            <person name="Andreopoulos W."/>
            <person name="He G."/>
            <person name="Johnson J."/>
            <person name="Nolan M."/>
            <person name="Tritt A."/>
            <person name="Barry K.W."/>
            <person name="Grigoriev I.V."/>
            <person name="Nagy L.G."/>
            <person name="Hibbett D."/>
            <person name="Henrissat B."/>
            <person name="Matheny P.B."/>
            <person name="Labbe J."/>
            <person name="Martin F.M."/>
        </authorList>
    </citation>
    <scope>NUCLEOTIDE SEQUENCE</scope>
    <source>
        <strain evidence="1">FP105234-sp</strain>
    </source>
</reference>
<evidence type="ECO:0000313" key="2">
    <source>
        <dbReference type="Proteomes" id="UP000814033"/>
    </source>
</evidence>
<sequence length="53" mass="5780">MASQPAATAFILSAFRLEGMQLKLRLDGSTDRDGTSNQAAKLQESRTSILRLL</sequence>
<dbReference type="Proteomes" id="UP000814033">
    <property type="component" value="Unassembled WGS sequence"/>
</dbReference>
<protein>
    <submittedName>
        <fullName evidence="1">Uncharacterized protein</fullName>
    </submittedName>
</protein>
<dbReference type="EMBL" id="MU276676">
    <property type="protein sequence ID" value="KAI0037879.1"/>
    <property type="molecule type" value="Genomic_DNA"/>
</dbReference>
<proteinExistence type="predicted"/>
<gene>
    <name evidence="1" type="ORF">FA95DRAFT_1613807</name>
</gene>
<comment type="caution">
    <text evidence="1">The sequence shown here is derived from an EMBL/GenBank/DDBJ whole genome shotgun (WGS) entry which is preliminary data.</text>
</comment>
<evidence type="ECO:0000313" key="1">
    <source>
        <dbReference type="EMBL" id="KAI0037879.1"/>
    </source>
</evidence>